<dbReference type="EC" id="3.5.1.4" evidence="3"/>
<dbReference type="PIRSF" id="PIRSF001221">
    <property type="entry name" value="Amidase_fungi"/>
    <property type="match status" value="1"/>
</dbReference>
<dbReference type="OrthoDB" id="6428749at2759"/>
<dbReference type="AlphaFoldDB" id="F8NGQ2"/>
<dbReference type="PROSITE" id="PS00571">
    <property type="entry name" value="AMIDASES"/>
    <property type="match status" value="1"/>
</dbReference>
<feature type="domain" description="Amidase" evidence="7">
    <location>
        <begin position="62"/>
        <end position="533"/>
    </location>
</feature>
<reference evidence="9" key="1">
    <citation type="journal article" date="2011" name="Science">
        <title>The plant cell wall-decomposing machinery underlies the functional diversity of forest fungi.</title>
        <authorList>
            <person name="Eastwood D.C."/>
            <person name="Floudas D."/>
            <person name="Binder M."/>
            <person name="Majcherczyk A."/>
            <person name="Schneider P."/>
            <person name="Aerts A."/>
            <person name="Asiegbu F.O."/>
            <person name="Baker S.E."/>
            <person name="Barry K."/>
            <person name="Bendiksby M."/>
            <person name="Blumentritt M."/>
            <person name="Coutinho P.M."/>
            <person name="Cullen D."/>
            <person name="de Vries R.P."/>
            <person name="Gathman A."/>
            <person name="Goodell B."/>
            <person name="Henrissat B."/>
            <person name="Ihrmark K."/>
            <person name="Kauserud H."/>
            <person name="Kohler A."/>
            <person name="LaButti K."/>
            <person name="Lapidus A."/>
            <person name="Lavin J.L."/>
            <person name="Lee Y.-H."/>
            <person name="Lindquist E."/>
            <person name="Lilly W."/>
            <person name="Lucas S."/>
            <person name="Morin E."/>
            <person name="Murat C."/>
            <person name="Oguiza J.A."/>
            <person name="Park J."/>
            <person name="Pisabarro A.G."/>
            <person name="Riley R."/>
            <person name="Rosling A."/>
            <person name="Salamov A."/>
            <person name="Schmidt O."/>
            <person name="Schmutz J."/>
            <person name="Skrede I."/>
            <person name="Stenlid J."/>
            <person name="Wiebenga A."/>
            <person name="Xie X."/>
            <person name="Kuees U."/>
            <person name="Hibbett D.S."/>
            <person name="Hoffmeister D."/>
            <person name="Hoegberg N."/>
            <person name="Martin F."/>
            <person name="Grigoriev I.V."/>
            <person name="Watkinson S.C."/>
        </authorList>
    </citation>
    <scope>NUCLEOTIDE SEQUENCE [LARGE SCALE GENOMIC DNA]</scope>
    <source>
        <strain evidence="9">S7.9</strain>
    </source>
</reference>
<evidence type="ECO:0000256" key="2">
    <source>
        <dbReference type="ARBA" id="ARBA00009199"/>
    </source>
</evidence>
<protein>
    <recommendedName>
        <fullName evidence="3">amidase</fullName>
        <ecNumber evidence="3">3.5.1.4</ecNumber>
    </recommendedName>
</protein>
<feature type="active site" description="Acyl-ester intermediate" evidence="5">
    <location>
        <position position="209"/>
    </location>
</feature>
<dbReference type="RefSeq" id="XP_007313376.1">
    <property type="nucleotide sequence ID" value="XM_007313314.1"/>
</dbReference>
<name>F8NGQ2_SERL9</name>
<dbReference type="Gene3D" id="3.90.1300.10">
    <property type="entry name" value="Amidase signature (AS) domain"/>
    <property type="match status" value="1"/>
</dbReference>
<dbReference type="KEGG" id="sla:SERLADRAFT_353895"/>
<dbReference type="InterPro" id="IPR036928">
    <property type="entry name" value="AS_sf"/>
</dbReference>
<proteinExistence type="inferred from homology"/>
<dbReference type="FunFam" id="3.90.1300.10:FF:000003">
    <property type="entry name" value="Amidase signature enzyme"/>
    <property type="match status" value="1"/>
</dbReference>
<keyword evidence="4" id="KW-0378">Hydrolase</keyword>
<feature type="binding site" evidence="6">
    <location>
        <begin position="206"/>
        <end position="209"/>
    </location>
    <ligand>
        <name>substrate</name>
    </ligand>
</feature>
<dbReference type="GO" id="GO:0004040">
    <property type="term" value="F:amidase activity"/>
    <property type="evidence" value="ECO:0007669"/>
    <property type="project" value="UniProtKB-EC"/>
</dbReference>
<dbReference type="PANTHER" id="PTHR46072:SF10">
    <property type="entry name" value="ACETAMIDASE"/>
    <property type="match status" value="1"/>
</dbReference>
<sequence length="555" mass="61288">MLFSYLAHRRACMAKQQERQNRIDDLNPVYHEPLTAQESHMISLPISALISSVHSDSLSPTEILLAYGKQALKAHRETNCLTEIMISDAEHWANGCNKDGPLAGVPVSLKDEIGVKGWDACIGYSAWVGRPRQDDSAMVRLLRDAGAVPFVKTNVPVTLMSFESGNDVFGRTTNPFSKAHTAGGSSGGEGALIACGGSRIGVGTDVAGSIRVPAHWSGMYAIRASVGRFPKTGSPTSVPGQEFVPAVHSPMARTLEDLETFFRAVIEMKPWEYDHSALHMPWRSVRLEADKPMKWGIMWDDGVVIPSPACHRALDIVARTLKAHGHNVVTIKPPSPYEGFVTGSQLLFADASKTSVHPIRTGDQQDAGVIQAQFMASLPRWVKRVYAWYLRYIRGDEVFAGLMETWHEKTVSECWALVARREEYRKAWFDMWRETDIDFVLTVPNPTPAVPHGGMKQGFIACGYTFLFNMLDYSAGVLPVTRVDSAKDVLPASFKARNTVEAGVYELYDAKAMHGLPVGVQVVGKRLDEEKVLEAMKIVEKLLMQDGLAYPVFTL</sequence>
<evidence type="ECO:0000256" key="6">
    <source>
        <dbReference type="PIRSR" id="PIRSR001221-2"/>
    </source>
</evidence>
<evidence type="ECO:0000256" key="4">
    <source>
        <dbReference type="ARBA" id="ARBA00022801"/>
    </source>
</evidence>
<dbReference type="InterPro" id="IPR020556">
    <property type="entry name" value="Amidase_CS"/>
</dbReference>
<evidence type="ECO:0000256" key="1">
    <source>
        <dbReference type="ARBA" id="ARBA00001311"/>
    </source>
</evidence>
<organism evidence="9">
    <name type="scientific">Serpula lacrymans var. lacrymans (strain S7.9)</name>
    <name type="common">Dry rot fungus</name>
    <dbReference type="NCBI Taxonomy" id="578457"/>
    <lineage>
        <taxon>Eukaryota</taxon>
        <taxon>Fungi</taxon>
        <taxon>Dikarya</taxon>
        <taxon>Basidiomycota</taxon>
        <taxon>Agaricomycotina</taxon>
        <taxon>Agaricomycetes</taxon>
        <taxon>Agaricomycetidae</taxon>
        <taxon>Boletales</taxon>
        <taxon>Coniophorineae</taxon>
        <taxon>Serpulaceae</taxon>
        <taxon>Serpula</taxon>
    </lineage>
</organism>
<gene>
    <name evidence="8" type="ORF">SERLADRAFT_353895</name>
</gene>
<feature type="active site" description="Charge relay system" evidence="5">
    <location>
        <position position="110"/>
    </location>
</feature>
<feature type="binding site" evidence="6">
    <location>
        <position position="159"/>
    </location>
    <ligand>
        <name>substrate</name>
    </ligand>
</feature>
<dbReference type="SUPFAM" id="SSF75304">
    <property type="entry name" value="Amidase signature (AS) enzymes"/>
    <property type="match status" value="1"/>
</dbReference>
<dbReference type="HOGENOM" id="CLU_009600_9_3_1"/>
<dbReference type="Pfam" id="PF01425">
    <property type="entry name" value="Amidase"/>
    <property type="match status" value="1"/>
</dbReference>
<dbReference type="InterPro" id="IPR023631">
    <property type="entry name" value="Amidase_dom"/>
</dbReference>
<evidence type="ECO:0000313" key="8">
    <source>
        <dbReference type="EMBL" id="EGO29134.1"/>
    </source>
</evidence>
<comment type="catalytic activity">
    <reaction evidence="1">
        <text>a monocarboxylic acid amide + H2O = a monocarboxylate + NH4(+)</text>
        <dbReference type="Rhea" id="RHEA:12020"/>
        <dbReference type="ChEBI" id="CHEBI:15377"/>
        <dbReference type="ChEBI" id="CHEBI:28938"/>
        <dbReference type="ChEBI" id="CHEBI:35757"/>
        <dbReference type="ChEBI" id="CHEBI:83628"/>
        <dbReference type="EC" id="3.5.1.4"/>
    </reaction>
</comment>
<dbReference type="EMBL" id="GL945429">
    <property type="protein sequence ID" value="EGO29134.1"/>
    <property type="molecule type" value="Genomic_DNA"/>
</dbReference>
<evidence type="ECO:0000256" key="3">
    <source>
        <dbReference type="ARBA" id="ARBA00012922"/>
    </source>
</evidence>
<dbReference type="Proteomes" id="UP000008064">
    <property type="component" value="Unassembled WGS sequence"/>
</dbReference>
<feature type="binding site" evidence="6">
    <location>
        <position position="185"/>
    </location>
    <ligand>
        <name>substrate</name>
    </ligand>
</feature>
<dbReference type="PANTHER" id="PTHR46072">
    <property type="entry name" value="AMIDASE-RELATED-RELATED"/>
    <property type="match status" value="1"/>
</dbReference>
<evidence type="ECO:0000256" key="5">
    <source>
        <dbReference type="PIRSR" id="PIRSR001221-1"/>
    </source>
</evidence>
<dbReference type="GeneID" id="18809414"/>
<evidence type="ECO:0000313" key="9">
    <source>
        <dbReference type="Proteomes" id="UP000008064"/>
    </source>
</evidence>
<feature type="active site" description="Charge relay system" evidence="5">
    <location>
        <position position="185"/>
    </location>
</feature>
<comment type="similarity">
    <text evidence="2">Belongs to the amidase family.</text>
</comment>
<evidence type="ECO:0000259" key="7">
    <source>
        <dbReference type="Pfam" id="PF01425"/>
    </source>
</evidence>
<accession>F8NGQ2</accession>